<dbReference type="Gene3D" id="2.60.260.20">
    <property type="entry name" value="Urease metallochaperone UreE, N-terminal domain"/>
    <property type="match status" value="1"/>
</dbReference>
<dbReference type="InterPro" id="IPR002939">
    <property type="entry name" value="DnaJ_C"/>
</dbReference>
<accession>A0A7S3KT44</accession>
<dbReference type="InterPro" id="IPR001623">
    <property type="entry name" value="DnaJ_domain"/>
</dbReference>
<dbReference type="PRINTS" id="PR00625">
    <property type="entry name" value="JDOMAIN"/>
</dbReference>
<dbReference type="PANTHER" id="PTHR24078">
    <property type="entry name" value="DNAJ HOMOLOG SUBFAMILY C MEMBER"/>
    <property type="match status" value="1"/>
</dbReference>
<dbReference type="GO" id="GO:0051082">
    <property type="term" value="F:unfolded protein binding"/>
    <property type="evidence" value="ECO:0007669"/>
    <property type="project" value="InterPro"/>
</dbReference>
<gene>
    <name evidence="3" type="ORF">ECRA1380_LOCUS15391</name>
</gene>
<dbReference type="EMBL" id="HBIK01032777">
    <property type="protein sequence ID" value="CAE0390415.1"/>
    <property type="molecule type" value="Transcribed_RNA"/>
</dbReference>
<dbReference type="SMART" id="SM00271">
    <property type="entry name" value="DnaJ"/>
    <property type="match status" value="1"/>
</dbReference>
<dbReference type="Gene3D" id="1.10.287.110">
    <property type="entry name" value="DnaJ domain"/>
    <property type="match status" value="1"/>
</dbReference>
<name>A0A7S3KT44_EUPCR</name>
<dbReference type="Pfam" id="PF01556">
    <property type="entry name" value="DnaJ_C"/>
    <property type="match status" value="1"/>
</dbReference>
<dbReference type="PROSITE" id="PS50076">
    <property type="entry name" value="DNAJ_2"/>
    <property type="match status" value="1"/>
</dbReference>
<dbReference type="CDD" id="cd06257">
    <property type="entry name" value="DnaJ"/>
    <property type="match status" value="1"/>
</dbReference>
<proteinExistence type="predicted"/>
<reference evidence="3" key="1">
    <citation type="submission" date="2021-01" db="EMBL/GenBank/DDBJ databases">
        <authorList>
            <person name="Corre E."/>
            <person name="Pelletier E."/>
            <person name="Niang G."/>
            <person name="Scheremetjew M."/>
            <person name="Finn R."/>
            <person name="Kale V."/>
            <person name="Holt S."/>
            <person name="Cochrane G."/>
            <person name="Meng A."/>
            <person name="Brown T."/>
            <person name="Cohen L."/>
        </authorList>
    </citation>
    <scope>NUCLEOTIDE SEQUENCE</scope>
    <source>
        <strain evidence="3">CT5</strain>
    </source>
</reference>
<sequence length="269" mass="30814">MGKDYYKILQISRDSNREDIANSFRELAVKYHPLRETKSLEDKSYIFSEICEAYDVLSNPETKIIYDQYGEKLLKEGIPTPKDGLKGGYAFHGDYLEVFRSFFGTSNPFIDITMPVVGGSKKKVEEEKKDCFSTVPVPIDPETLSIYYSSKDEVPKEIPLDDIRMRGYDLVQTYHISLQDALLSTPISIITLTGERIELSIDEVITPQTEKKIEGKGLPLIKEKEYMENLLGKQKKGDLYIVFDIEFPTRLTQEQKDQLKEIEEIAEGA</sequence>
<dbReference type="InterPro" id="IPR018253">
    <property type="entry name" value="DnaJ_domain_CS"/>
</dbReference>
<dbReference type="InterPro" id="IPR051339">
    <property type="entry name" value="DnaJ_subfamily_B"/>
</dbReference>
<protein>
    <recommendedName>
        <fullName evidence="2">J domain-containing protein</fullName>
    </recommendedName>
</protein>
<keyword evidence="1" id="KW-0143">Chaperone</keyword>
<dbReference type="PANTHER" id="PTHR24078:SF553">
    <property type="entry name" value="DNAJ HOMOLOG SUBFAMILY B MEMBER 5"/>
    <property type="match status" value="1"/>
</dbReference>
<dbReference type="PROSITE" id="PS00636">
    <property type="entry name" value="DNAJ_1"/>
    <property type="match status" value="1"/>
</dbReference>
<dbReference type="GO" id="GO:0051087">
    <property type="term" value="F:protein-folding chaperone binding"/>
    <property type="evidence" value="ECO:0007669"/>
    <property type="project" value="TreeGrafter"/>
</dbReference>
<feature type="domain" description="J" evidence="2">
    <location>
        <begin position="4"/>
        <end position="70"/>
    </location>
</feature>
<dbReference type="Pfam" id="PF00226">
    <property type="entry name" value="DnaJ"/>
    <property type="match status" value="1"/>
</dbReference>
<dbReference type="FunFam" id="1.10.287.110:FF:000106">
    <property type="entry name" value="Putative heat shock protein-like protein"/>
    <property type="match status" value="1"/>
</dbReference>
<dbReference type="InterPro" id="IPR008971">
    <property type="entry name" value="HSP40/DnaJ_pept-bd"/>
</dbReference>
<evidence type="ECO:0000313" key="3">
    <source>
        <dbReference type="EMBL" id="CAE0390415.1"/>
    </source>
</evidence>
<dbReference type="SUPFAM" id="SSF49493">
    <property type="entry name" value="HSP40/DnaJ peptide-binding domain"/>
    <property type="match status" value="1"/>
</dbReference>
<evidence type="ECO:0000259" key="2">
    <source>
        <dbReference type="PROSITE" id="PS50076"/>
    </source>
</evidence>
<organism evidence="3">
    <name type="scientific">Euplotes crassus</name>
    <dbReference type="NCBI Taxonomy" id="5936"/>
    <lineage>
        <taxon>Eukaryota</taxon>
        <taxon>Sar</taxon>
        <taxon>Alveolata</taxon>
        <taxon>Ciliophora</taxon>
        <taxon>Intramacronucleata</taxon>
        <taxon>Spirotrichea</taxon>
        <taxon>Hypotrichia</taxon>
        <taxon>Euplotida</taxon>
        <taxon>Euplotidae</taxon>
        <taxon>Moneuplotes</taxon>
    </lineage>
</organism>
<dbReference type="InterPro" id="IPR036869">
    <property type="entry name" value="J_dom_sf"/>
</dbReference>
<dbReference type="GO" id="GO:0006457">
    <property type="term" value="P:protein folding"/>
    <property type="evidence" value="ECO:0007669"/>
    <property type="project" value="InterPro"/>
</dbReference>
<dbReference type="SUPFAM" id="SSF46565">
    <property type="entry name" value="Chaperone J-domain"/>
    <property type="match status" value="1"/>
</dbReference>
<dbReference type="AlphaFoldDB" id="A0A7S3KT44"/>
<dbReference type="GO" id="GO:0005829">
    <property type="term" value="C:cytosol"/>
    <property type="evidence" value="ECO:0007669"/>
    <property type="project" value="TreeGrafter"/>
</dbReference>
<evidence type="ECO:0000256" key="1">
    <source>
        <dbReference type="ARBA" id="ARBA00023186"/>
    </source>
</evidence>